<dbReference type="HOGENOM" id="CLU_235340_0_0_1"/>
<feature type="compositionally biased region" description="Low complexity" evidence="1">
    <location>
        <begin position="1611"/>
        <end position="1622"/>
    </location>
</feature>
<protein>
    <submittedName>
        <fullName evidence="2">Atypical/PIKK/TRRAP protein kinase</fullName>
    </submittedName>
</protein>
<name>L2GN04_VITCO</name>
<gene>
    <name evidence="2" type="ORF">VICG_00678</name>
</gene>
<keyword evidence="2" id="KW-0808">Transferase</keyword>
<dbReference type="OrthoDB" id="2195885at2759"/>
<organism evidence="2 3">
    <name type="scientific">Vittaforma corneae (strain ATCC 50505)</name>
    <name type="common">Microsporidian parasite</name>
    <name type="synonym">Nosema corneum</name>
    <dbReference type="NCBI Taxonomy" id="993615"/>
    <lineage>
        <taxon>Eukaryota</taxon>
        <taxon>Fungi</taxon>
        <taxon>Fungi incertae sedis</taxon>
        <taxon>Microsporidia</taxon>
        <taxon>Nosematidae</taxon>
        <taxon>Vittaforma</taxon>
    </lineage>
</organism>
<evidence type="ECO:0000256" key="1">
    <source>
        <dbReference type="SAM" id="MobiDB-lite"/>
    </source>
</evidence>
<dbReference type="VEuPathDB" id="MicrosporidiaDB:VICG_00678"/>
<reference evidence="3" key="1">
    <citation type="submission" date="2011-05" db="EMBL/GenBank/DDBJ databases">
        <title>The genome sequence of Vittaforma corneae strain ATCC 50505.</title>
        <authorList>
            <consortium name="The Broad Institute Genome Sequencing Platform"/>
            <person name="Cuomo C."/>
            <person name="Didier E."/>
            <person name="Bowers L."/>
            <person name="Young S.K."/>
            <person name="Zeng Q."/>
            <person name="Gargeya S."/>
            <person name="Fitzgerald M."/>
            <person name="Haas B."/>
            <person name="Abouelleil A."/>
            <person name="Alvarado L."/>
            <person name="Arachchi H.M."/>
            <person name="Berlin A."/>
            <person name="Chapman S.B."/>
            <person name="Gearin G."/>
            <person name="Goldberg J."/>
            <person name="Griggs A."/>
            <person name="Gujja S."/>
            <person name="Hansen M."/>
            <person name="Heiman D."/>
            <person name="Howarth C."/>
            <person name="Larimer J."/>
            <person name="Lui A."/>
            <person name="MacDonald P.J.P."/>
            <person name="McCowen C."/>
            <person name="Montmayeur A."/>
            <person name="Murphy C."/>
            <person name="Neiman D."/>
            <person name="Pearson M."/>
            <person name="Priest M."/>
            <person name="Roberts A."/>
            <person name="Saif S."/>
            <person name="Shea T."/>
            <person name="Sisk P."/>
            <person name="Stolte C."/>
            <person name="Sykes S."/>
            <person name="Wortman J."/>
            <person name="Nusbaum C."/>
            <person name="Birren B."/>
        </authorList>
    </citation>
    <scope>NUCLEOTIDE SEQUENCE [LARGE SCALE GENOMIC DNA]</scope>
    <source>
        <strain evidence="3">ATCC 50505</strain>
    </source>
</reference>
<dbReference type="RefSeq" id="XP_007604129.1">
    <property type="nucleotide sequence ID" value="XM_007604067.1"/>
</dbReference>
<dbReference type="GO" id="GO:0016301">
    <property type="term" value="F:kinase activity"/>
    <property type="evidence" value="ECO:0007669"/>
    <property type="project" value="UniProtKB-KW"/>
</dbReference>
<dbReference type="GeneID" id="19881394"/>
<keyword evidence="3" id="KW-1185">Reference proteome</keyword>
<dbReference type="PANTHER" id="PTHR42264">
    <property type="entry name" value="EPHRIN_REC_LIKE DOMAIN-CONTAINING PROTEIN"/>
    <property type="match status" value="1"/>
</dbReference>
<dbReference type="EMBL" id="JH370133">
    <property type="protein sequence ID" value="ELA42278.1"/>
    <property type="molecule type" value="Genomic_DNA"/>
</dbReference>
<accession>L2GN04</accession>
<keyword evidence="2" id="KW-0418">Kinase</keyword>
<dbReference type="InParanoid" id="L2GN04"/>
<feature type="region of interest" description="Disordered" evidence="1">
    <location>
        <begin position="1603"/>
        <end position="1622"/>
    </location>
</feature>
<sequence length="1923" mass="222852">MLEFILQSNKSNFEKIEELKKITTESFFLDVLESPGAFLDEIIPFAAQIFKDLPPDSAMTFGQSNDMRVFFMRLLSKLKYKNYSNSFLLELIYELIQTENIFNRYLSLKILFPLLDSDIHVNYERHLKCLSSFFRNELPVSDGLDNSRCELGFFAVSEVLNYLNSFQKKYNLPVEYYDEIICLMASALRLYFTQKHIEKFCLSKKVVCEFCSMGINLIKFINLVNIPINHFICALIPDLSYTLVNISPSDCYHLRRDILKTILNTFHVRKDLVYNIDRYFLKNLYLHTDYEPLQILNLYFLSELVKGCVGISKIVHFEFDQRICEYLPIRKALPLLHSCIYALSINFTNALKVPMEQNEMRMMVNRHIKIAHKIYTLLHLPISNVNNNINNDFISPSEYFHKDIMALYSEDDDGVSNRFIEYLKILIKSCSFLQLQNKPFEREQIIILGNLLLFPLTRELPCTDYLYLFNEIHPESLEKIILCIVDSLFIKYYSQVYSWVVLLNVPEISCIFIKAANALIHHDITQSQFRSLDFYQKILPLAYWFFKIDKKYIKSEFSEYFSVIYDYLLHTDLKDISNNANDYHLTLRDAVGLLNTMFLEVKNCDIAYTGLYFIYNYFEVTVKELYNAYTLTFDTFYLEALFNIPVSLNLLVTKYAVLLNAMSAGLHANKKIRDIIIKYIEYIVEFDSEEGLMDNLLLNIYGILQSSFQSSGTSDMNFSKGINVFSRISNRHREVLTCGTLHEHIPDNSENILCSISFGGSRKEECMYVEDSHYVKQDIEAVLKILKTKEANNIDNGNLNNIDSIKDSLSIPCNKLRRLNIPLVAGYEFIYEYDIRKNPYQGSSSRILKAYDIDLKTVSPDFCEYVKDSLIRYLLDLLKMEYSSSTEFNNSIDDNDNTSINDNTTNAINDMTVIYQSASDVLFSLLLLGEKHKNLSVMDFMKWFIFNCSSLLRDSRVLYDFIPDGLIYAPNITFTLLEFMQENVSFSAIILNTIYALIDFIYSKNDLKSDRAIDVLNNLVETKIVLYAYLNNNECNGFNNNFTDQKLTDNSLSNALGNGSPKSAFLIDMFCAVLFKTRKCISFRVYQLSLKITQEIGKILLQSESPASSLFRNTLEKPTKSECFYFKALVIEMCSFFNFSCPIEQIPEMDKRCILRILEINPNSLLKINNLPTVAENFLKSIDKKDTYSIEKYLGFLFKMKYSRSLFNDLLSPAKKYLPAIAVLEGFSSEDARHKFVESVNKNGNFQSQNPNSFRIFRNLFHKCNVSTAIKTNFIEVYASQTKEHRSVILDIILNSLEYDLPSFDFLISKLIELPLLRNDGLVGLTQQGIEIFNILSIRIFEQPMAIQESLIMYLIEHIHNDFVYQFVDLCIPIDNDIAHVLTNFLNDFLNNNHSYREQLVFSKAAYNILRYLRRRKCRFNDNKAVLLVYRDLHSIENEIESLVNWYFKNFSVEDIELLYRINTGFLITSESLLLKLIGVESLSTRNWMIDCFHKQNISLINTNNINASNNNLNDVDVSFLKKCVAFYLRSKGIPVPDPLLQNNFKVFEKFSKPDYISELPRFSPETIFVYAGEQIESSESENSLFFEEESVESESIISSKSNAIDDKKSNNGGVNNSNEKNNVINDKSIDVIEHKTFINRSVPSHSIMFPSNSSISLTDISFLLPYFSDSLHLIIDLFCDLKIFSKELLEKCKEIVHNSVSIRYSALYYLCLFEPSIEYFESIFKLNYQERKYVFPSLQLLVERFGVSSFVNSIKTVLRSEMRFRTIKYILVPFLCSNLEFLENSEILFELCVFSHRLVRIGYVDRSLIKIILSSNNVSDRFKQELSTLIAIQEITNNKAFIGSHISTNVYLRNSTHISPAGVTITNIHDTNNIVVGVNSLNLKLLQELNSIYLLDLLDIALSPFSLSSPSWFTDILSCSSF</sequence>
<proteinExistence type="predicted"/>
<dbReference type="Proteomes" id="UP000011082">
    <property type="component" value="Unassembled WGS sequence"/>
</dbReference>
<dbReference type="STRING" id="993615.L2GN04"/>
<evidence type="ECO:0000313" key="3">
    <source>
        <dbReference type="Proteomes" id="UP000011082"/>
    </source>
</evidence>
<evidence type="ECO:0000313" key="2">
    <source>
        <dbReference type="EMBL" id="ELA42278.1"/>
    </source>
</evidence>